<name>A0A3B0V0G1_9ZZZZ</name>
<feature type="non-terminal residue" evidence="1">
    <location>
        <position position="1"/>
    </location>
</feature>
<dbReference type="EMBL" id="UOEU01000642">
    <property type="protein sequence ID" value="VAW36928.1"/>
    <property type="molecule type" value="Genomic_DNA"/>
</dbReference>
<dbReference type="NCBIfam" id="NF041518">
    <property type="entry name" value="choice_anch_Q"/>
    <property type="match status" value="1"/>
</dbReference>
<dbReference type="AlphaFoldDB" id="A0A3B0V0G1"/>
<proteinExistence type="predicted"/>
<evidence type="ECO:0000313" key="1">
    <source>
        <dbReference type="EMBL" id="VAW36928.1"/>
    </source>
</evidence>
<gene>
    <name evidence="1" type="ORF">MNBD_CHLOROFLEXI01-1384</name>
</gene>
<dbReference type="InterPro" id="IPR011050">
    <property type="entry name" value="Pectin_lyase_fold/virulence"/>
</dbReference>
<sequence>GTLTMLSSNVYDNMGSQQGGGLHNSFNATIQTSNFYNNDAGSDGGGGISSEGGTVLVAQTAVYNNSATGSGGGILHNVAMGAGVNSFTLRNSTISGNSTSGAGGGIRNAGIAETALENVTVVNNTATVSGRSIDVQGGTLTIQNSIITNATSPTCSGSIGSLGYNIANDNSCSLTGTADLPNTDPLLGALQNNGGNTLTHALLVGSPAIDSGDNSSCLPVDQRSVARPFNTICDRGAYEFNETLQSLYLPIIIR</sequence>
<dbReference type="SUPFAM" id="SSF51126">
    <property type="entry name" value="Pectin lyase-like"/>
    <property type="match status" value="1"/>
</dbReference>
<protein>
    <recommendedName>
        <fullName evidence="2">Extracellular nuclease</fullName>
    </recommendedName>
</protein>
<accession>A0A3B0V0G1</accession>
<evidence type="ECO:0008006" key="2">
    <source>
        <dbReference type="Google" id="ProtNLM"/>
    </source>
</evidence>
<reference evidence="1" key="1">
    <citation type="submission" date="2018-06" db="EMBL/GenBank/DDBJ databases">
        <authorList>
            <person name="Zhirakovskaya E."/>
        </authorList>
    </citation>
    <scope>NUCLEOTIDE SEQUENCE</scope>
</reference>
<dbReference type="InterPro" id="IPR059226">
    <property type="entry name" value="Choice_anch_Q_dom"/>
</dbReference>
<organism evidence="1">
    <name type="scientific">hydrothermal vent metagenome</name>
    <dbReference type="NCBI Taxonomy" id="652676"/>
    <lineage>
        <taxon>unclassified sequences</taxon>
        <taxon>metagenomes</taxon>
        <taxon>ecological metagenomes</taxon>
    </lineage>
</organism>